<gene>
    <name evidence="2" type="ORF">Smic_11110</name>
</gene>
<evidence type="ECO:0000313" key="3">
    <source>
        <dbReference type="Proteomes" id="UP000498740"/>
    </source>
</evidence>
<accession>A0A7J0CLB0</accession>
<dbReference type="Gene3D" id="3.40.50.10860">
    <property type="entry name" value="Leucine Dehydrogenase, chain A, domain 1"/>
    <property type="match status" value="1"/>
</dbReference>
<organism evidence="2 3">
    <name type="scientific">Streptomyces microflavus</name>
    <name type="common">Streptomyces lipmanii</name>
    <dbReference type="NCBI Taxonomy" id="1919"/>
    <lineage>
        <taxon>Bacteria</taxon>
        <taxon>Bacillati</taxon>
        <taxon>Actinomycetota</taxon>
        <taxon>Actinomycetes</taxon>
        <taxon>Kitasatosporales</taxon>
        <taxon>Streptomycetaceae</taxon>
        <taxon>Streptomyces</taxon>
    </lineage>
</organism>
<dbReference type="SUPFAM" id="SSF53223">
    <property type="entry name" value="Aminoacid dehydrogenase-like, N-terminal domain"/>
    <property type="match status" value="1"/>
</dbReference>
<dbReference type="Proteomes" id="UP000498740">
    <property type="component" value="Unassembled WGS sequence"/>
</dbReference>
<dbReference type="InterPro" id="IPR046346">
    <property type="entry name" value="Aminoacid_DH-like_N_sf"/>
</dbReference>
<reference evidence="2 3" key="1">
    <citation type="submission" date="2020-05" db="EMBL/GenBank/DDBJ databases">
        <title>Whole genome shotgun sequence of Streptomyces microflavus NBRC 13062.</title>
        <authorList>
            <person name="Komaki H."/>
            <person name="Tamura T."/>
        </authorList>
    </citation>
    <scope>NUCLEOTIDE SEQUENCE [LARGE SCALE GENOMIC DNA]</scope>
    <source>
        <strain evidence="2 3">NBRC 13062</strain>
    </source>
</reference>
<proteinExistence type="predicted"/>
<dbReference type="GO" id="GO:0004764">
    <property type="term" value="F:shikimate 3-dehydrogenase (NADP+) activity"/>
    <property type="evidence" value="ECO:0007669"/>
    <property type="project" value="InterPro"/>
</dbReference>
<feature type="domain" description="Shikimate dehydrogenase substrate binding N-terminal" evidence="1">
    <location>
        <begin position="9"/>
        <end position="56"/>
    </location>
</feature>
<dbReference type="EMBL" id="BLWD01000001">
    <property type="protein sequence ID" value="GFN02555.1"/>
    <property type="molecule type" value="Genomic_DNA"/>
</dbReference>
<comment type="caution">
    <text evidence="2">The sequence shown here is derived from an EMBL/GenBank/DDBJ whole genome shotgun (WGS) entry which is preliminary data.</text>
</comment>
<evidence type="ECO:0000259" key="1">
    <source>
        <dbReference type="Pfam" id="PF08501"/>
    </source>
</evidence>
<dbReference type="Pfam" id="PF08501">
    <property type="entry name" value="Shikimate_dh_N"/>
    <property type="match status" value="1"/>
</dbReference>
<sequence>MNGPRRAAVLGSPIAHSLSPVLHRAAYAELGLDDWSYDRFEVDEAALPGFVGGWTAPGRGCP</sequence>
<name>A0A7J0CLB0_STRMI</name>
<dbReference type="AlphaFoldDB" id="A0A7J0CLB0"/>
<evidence type="ECO:0000313" key="2">
    <source>
        <dbReference type="EMBL" id="GFN02555.1"/>
    </source>
</evidence>
<protein>
    <recommendedName>
        <fullName evidence="1">Shikimate dehydrogenase substrate binding N-terminal domain-containing protein</fullName>
    </recommendedName>
</protein>
<dbReference type="InterPro" id="IPR013708">
    <property type="entry name" value="Shikimate_DH-bd_N"/>
</dbReference>